<sequence length="196" mass="22774">MGFETIHEIRNRFFIKHEAPEEIADTIDYSELLEEFKKLGIVFDDHGTLSWHGRKIGGMNKSYAVSLLRKMMVRIIIREFMIDDQVNQYEALEKQQIALTVMKISPEIMAMDIDFHDLISVLIDQEFTFDATRSKWIELEYAGQKLGAFVNPYSSQSTIADTNYEAVVQILKLLVTPFMLKNYQPVVKVDLNEEDE</sequence>
<dbReference type="EMBL" id="JROC01000033">
    <property type="protein sequence ID" value="KGL66717.1"/>
    <property type="molecule type" value="Genomic_DNA"/>
</dbReference>
<proteinExistence type="predicted"/>
<organism evidence="1 2">
    <name type="scientific">Limosilactobacillus mucosae</name>
    <name type="common">Lactobacillus mucosae</name>
    <dbReference type="NCBI Taxonomy" id="97478"/>
    <lineage>
        <taxon>Bacteria</taxon>
        <taxon>Bacillati</taxon>
        <taxon>Bacillota</taxon>
        <taxon>Bacilli</taxon>
        <taxon>Lactobacillales</taxon>
        <taxon>Lactobacillaceae</taxon>
        <taxon>Limosilactobacillus</taxon>
    </lineage>
</organism>
<accession>A0A099YBC3</accession>
<comment type="caution">
    <text evidence="1">The sequence shown here is derived from an EMBL/GenBank/DDBJ whole genome shotgun (WGS) entry which is preliminary data.</text>
</comment>
<gene>
    <name evidence="1" type="ORF">LX03_06490</name>
</gene>
<evidence type="ECO:0000313" key="1">
    <source>
        <dbReference type="EMBL" id="KGL66717.1"/>
    </source>
</evidence>
<protein>
    <submittedName>
        <fullName evidence="1">Uncharacterized protein</fullName>
    </submittedName>
</protein>
<dbReference type="Proteomes" id="UP000030001">
    <property type="component" value="Unassembled WGS sequence"/>
</dbReference>
<dbReference type="AlphaFoldDB" id="A0A099YBC3"/>
<evidence type="ECO:0000313" key="2">
    <source>
        <dbReference type="Proteomes" id="UP000030001"/>
    </source>
</evidence>
<name>A0A099YBC3_LIMMU</name>
<reference evidence="1 2" key="1">
    <citation type="submission" date="2014-09" db="EMBL/GenBank/DDBJ databases">
        <title>Lactobacillus mucosae CRL573 Genome Sequencing.</title>
        <authorList>
            <person name="Bleckwedel J."/>
            <person name="Teran L.C."/>
            <person name="Bonacina J."/>
            <person name="Saavedra L."/>
            <person name="Mozzi F.B."/>
            <person name="Raya R.R."/>
        </authorList>
    </citation>
    <scope>NUCLEOTIDE SEQUENCE [LARGE SCALE GENOMIC DNA]</scope>
    <source>
        <strain evidence="1 2">CRL573</strain>
    </source>
</reference>